<dbReference type="AlphaFoldDB" id="A0A1I5FU43"/>
<sequence>MAKSNAFTVAGVKALPVGKHCDGRGLWLYKRADGGAQWLFRFNLWGRQREMGLGPLSKVGLAEARQAADRARKQVQEGEDPIKARKLERQQSDRKEGRLTYLAEATFAAHRKQLKRNGGDGRWYSPLQLHILPTLGKMPIVKIDQGDIKTALAPIWHEKNETARKALSRLTTVFEYAVAAGFMVDMSAISKARILLGKNNKPAKRIEAMKWQEVPAFYATLDGLDPSQLALRMLILTGVRSDSINNMRFEQIDGETWTIPPLFVKGRVTNTAGFRVPLCEEALHVIDLAKKVERNGYLFPNARGGSLDKMAMRNFLVNKQITARPHGFRSSLRTWLSEQTDCAQEVAEACIGHFKHDEVEYAYNRTDYLMKRSVYMRMWSSHVIGRSEQIVNAA</sequence>
<dbReference type="InterPro" id="IPR010998">
    <property type="entry name" value="Integrase_recombinase_N"/>
</dbReference>
<dbReference type="Pfam" id="PF22022">
    <property type="entry name" value="Phage_int_M"/>
    <property type="match status" value="1"/>
</dbReference>
<evidence type="ECO:0000313" key="8">
    <source>
        <dbReference type="Proteomes" id="UP000198599"/>
    </source>
</evidence>
<dbReference type="Pfam" id="PF00589">
    <property type="entry name" value="Phage_integrase"/>
    <property type="match status" value="1"/>
</dbReference>
<feature type="region of interest" description="Disordered" evidence="5">
    <location>
        <begin position="71"/>
        <end position="95"/>
    </location>
</feature>
<dbReference type="InterPro" id="IPR002104">
    <property type="entry name" value="Integrase_catalytic"/>
</dbReference>
<dbReference type="SUPFAM" id="SSF56349">
    <property type="entry name" value="DNA breaking-rejoining enzymes"/>
    <property type="match status" value="1"/>
</dbReference>
<comment type="similarity">
    <text evidence="1">Belongs to the 'phage' integrase family.</text>
</comment>
<keyword evidence="4" id="KW-0233">DNA recombination</keyword>
<dbReference type="EMBL" id="FOVP01000022">
    <property type="protein sequence ID" value="SFO27126.1"/>
    <property type="molecule type" value="Genomic_DNA"/>
</dbReference>
<dbReference type="GO" id="GO:0015074">
    <property type="term" value="P:DNA integration"/>
    <property type="evidence" value="ECO:0007669"/>
    <property type="project" value="UniProtKB-KW"/>
</dbReference>
<dbReference type="PANTHER" id="PTHR30629:SF2">
    <property type="entry name" value="PROPHAGE INTEGRASE INTS-RELATED"/>
    <property type="match status" value="1"/>
</dbReference>
<reference evidence="8" key="1">
    <citation type="submission" date="2016-10" db="EMBL/GenBank/DDBJ databases">
        <authorList>
            <person name="Varghese N."/>
            <person name="Submissions S."/>
        </authorList>
    </citation>
    <scope>NUCLEOTIDE SEQUENCE [LARGE SCALE GENOMIC DNA]</scope>
    <source>
        <strain evidence="8">DSM 28463</strain>
    </source>
</reference>
<dbReference type="RefSeq" id="WP_092841552.1">
    <property type="nucleotide sequence ID" value="NZ_FOVP01000022.1"/>
</dbReference>
<dbReference type="Gene3D" id="1.10.150.130">
    <property type="match status" value="1"/>
</dbReference>
<dbReference type="InterPro" id="IPR038488">
    <property type="entry name" value="Integrase_DNA-bd_sf"/>
</dbReference>
<proteinExistence type="inferred from homology"/>
<evidence type="ECO:0000256" key="5">
    <source>
        <dbReference type="SAM" id="MobiDB-lite"/>
    </source>
</evidence>
<feature type="domain" description="Tyr recombinase" evidence="6">
    <location>
        <begin position="204"/>
        <end position="376"/>
    </location>
</feature>
<keyword evidence="2" id="KW-0229">DNA integration</keyword>
<name>A0A1I5FU43_9RHOB</name>
<evidence type="ECO:0000256" key="3">
    <source>
        <dbReference type="ARBA" id="ARBA00023125"/>
    </source>
</evidence>
<evidence type="ECO:0000256" key="4">
    <source>
        <dbReference type="ARBA" id="ARBA00023172"/>
    </source>
</evidence>
<dbReference type="Gene3D" id="1.10.443.10">
    <property type="entry name" value="Intergrase catalytic core"/>
    <property type="match status" value="1"/>
</dbReference>
<dbReference type="GO" id="GO:0006310">
    <property type="term" value="P:DNA recombination"/>
    <property type="evidence" value="ECO:0007669"/>
    <property type="project" value="UniProtKB-KW"/>
</dbReference>
<evidence type="ECO:0000256" key="2">
    <source>
        <dbReference type="ARBA" id="ARBA00022908"/>
    </source>
</evidence>
<dbReference type="InterPro" id="IPR053876">
    <property type="entry name" value="Phage_int_M"/>
</dbReference>
<dbReference type="Proteomes" id="UP000198599">
    <property type="component" value="Unassembled WGS sequence"/>
</dbReference>
<evidence type="ECO:0000256" key="1">
    <source>
        <dbReference type="ARBA" id="ARBA00008857"/>
    </source>
</evidence>
<evidence type="ECO:0000313" key="7">
    <source>
        <dbReference type="EMBL" id="SFO27126.1"/>
    </source>
</evidence>
<evidence type="ECO:0000259" key="6">
    <source>
        <dbReference type="PROSITE" id="PS51898"/>
    </source>
</evidence>
<dbReference type="STRING" id="1005928.SAMN04487859_1225"/>
<dbReference type="PANTHER" id="PTHR30629">
    <property type="entry name" value="PROPHAGE INTEGRASE"/>
    <property type="match status" value="1"/>
</dbReference>
<accession>A0A1I5FU43</accession>
<keyword evidence="8" id="KW-1185">Reference proteome</keyword>
<dbReference type="GO" id="GO:0003677">
    <property type="term" value="F:DNA binding"/>
    <property type="evidence" value="ECO:0007669"/>
    <property type="project" value="UniProtKB-KW"/>
</dbReference>
<dbReference type="InterPro" id="IPR013762">
    <property type="entry name" value="Integrase-like_cat_sf"/>
</dbReference>
<dbReference type="InterPro" id="IPR025166">
    <property type="entry name" value="Integrase_DNA_bind_dom"/>
</dbReference>
<dbReference type="InterPro" id="IPR011010">
    <property type="entry name" value="DNA_brk_join_enz"/>
</dbReference>
<protein>
    <submittedName>
        <fullName evidence="7">Phage integrase family protein</fullName>
    </submittedName>
</protein>
<organism evidence="7 8">
    <name type="scientific">Roseovarius lutimaris</name>
    <dbReference type="NCBI Taxonomy" id="1005928"/>
    <lineage>
        <taxon>Bacteria</taxon>
        <taxon>Pseudomonadati</taxon>
        <taxon>Pseudomonadota</taxon>
        <taxon>Alphaproteobacteria</taxon>
        <taxon>Rhodobacterales</taxon>
        <taxon>Roseobacteraceae</taxon>
        <taxon>Roseovarius</taxon>
    </lineage>
</organism>
<dbReference type="Gene3D" id="3.30.160.390">
    <property type="entry name" value="Integrase, DNA-binding domain"/>
    <property type="match status" value="1"/>
</dbReference>
<gene>
    <name evidence="7" type="ORF">SAMN04487859_1225</name>
</gene>
<dbReference type="InterPro" id="IPR050808">
    <property type="entry name" value="Phage_Integrase"/>
</dbReference>
<dbReference type="PROSITE" id="PS51898">
    <property type="entry name" value="TYR_RECOMBINASE"/>
    <property type="match status" value="1"/>
</dbReference>
<keyword evidence="3" id="KW-0238">DNA-binding</keyword>
<dbReference type="Pfam" id="PF13356">
    <property type="entry name" value="Arm-DNA-bind_3"/>
    <property type="match status" value="1"/>
</dbReference>
<dbReference type="OrthoDB" id="9795573at2"/>